<evidence type="ECO:0000259" key="16">
    <source>
        <dbReference type="Pfam" id="PF02775"/>
    </source>
</evidence>
<evidence type="ECO:0000256" key="4">
    <source>
        <dbReference type="ARBA" id="ARBA00013145"/>
    </source>
</evidence>
<dbReference type="GO" id="GO:0030976">
    <property type="term" value="F:thiamine pyrophosphate binding"/>
    <property type="evidence" value="ECO:0007669"/>
    <property type="project" value="UniProtKB-UniRule"/>
</dbReference>
<keyword evidence="11 14" id="KW-0786">Thiamine pyrophosphate</keyword>
<dbReference type="GO" id="GO:0050660">
    <property type="term" value="F:flavin adenine dinucleotide binding"/>
    <property type="evidence" value="ECO:0007669"/>
    <property type="project" value="InterPro"/>
</dbReference>
<keyword evidence="7 14" id="KW-0808">Transferase</keyword>
<protein>
    <recommendedName>
        <fullName evidence="4 14">Acetolactate synthase</fullName>
        <ecNumber evidence="4 14">2.2.1.6</ecNumber>
    </recommendedName>
</protein>
<evidence type="ECO:0000256" key="11">
    <source>
        <dbReference type="ARBA" id="ARBA00023052"/>
    </source>
</evidence>
<sequence length="554" mass="60214">MTGAQILIKCLKREGVEVIFGYPGGQVLPIFDEIYDMDIKFILTRHEQGAAHAADGYARATGKVGVCIATSGPGATNLTTGIANAYMDSIPIVAITGQVKSSLIGNDAFQEADVTGITRPITKHNYLVKDVKDLSKIIAEAFYIASTGRPGPVLIDIPSDIQLADAEFTWPEIVNIRGYKPTCFGHPGQIKKAAKLIAEAKRPIIYAGGGVITSAAHLELRKLAEKIKAPLTWTLMGVGGFPGTHELSLGMLGMHGTAYANHAIMESDLIIAVGARFDDRVTGRLDAFAPDAKIIHIDIDPASISKNVKVDIPIVGDARNILGELLEQIEKVPNTVEWLETVENWKKKYPLKYKDGEKIKPQYVVEQVYEATKGGAIITTEVGQNQMWAAQWYKYDSPRTFISSGGLGTMGFGFPAAMGAKMGCPNKTVIDIAGDGSIQMNIQELGTCVANKINVKVFILNNGYLGMVRQWQELFYKRRYSQVRISSPDFVKLAESYGAVGIKVTGKEEVRPAIEKALKIDNTVFIDFHVEPEENVYPMVPAGEAINKIIGGLA</sequence>
<dbReference type="Pfam" id="PF00205">
    <property type="entry name" value="TPP_enzyme_M"/>
    <property type="match status" value="1"/>
</dbReference>
<keyword evidence="12 14" id="KW-0100">Branched-chain amino acid biosynthesis</keyword>
<feature type="domain" description="Thiamine pyrophosphate enzyme N-terminal TPP-binding" evidence="17">
    <location>
        <begin position="1"/>
        <end position="115"/>
    </location>
</feature>
<dbReference type="PANTHER" id="PTHR18968:SF13">
    <property type="entry name" value="ACETOLACTATE SYNTHASE CATALYTIC SUBUNIT, MITOCHONDRIAL"/>
    <property type="match status" value="1"/>
</dbReference>
<dbReference type="InterPro" id="IPR045229">
    <property type="entry name" value="TPP_enz"/>
</dbReference>
<dbReference type="InterPro" id="IPR012846">
    <property type="entry name" value="Acetolactate_synth_lsu"/>
</dbReference>
<comment type="similarity">
    <text evidence="3 14">Belongs to the TPP enzyme family.</text>
</comment>
<dbReference type="AlphaFoldDB" id="A0A2G9YI84"/>
<dbReference type="Gene3D" id="3.40.50.1220">
    <property type="entry name" value="TPP-binding domain"/>
    <property type="match status" value="1"/>
</dbReference>
<dbReference type="EC" id="2.2.1.6" evidence="4 14"/>
<feature type="domain" description="Thiamine pyrophosphate enzyme central" evidence="15">
    <location>
        <begin position="190"/>
        <end position="325"/>
    </location>
</feature>
<evidence type="ECO:0000256" key="12">
    <source>
        <dbReference type="ARBA" id="ARBA00023304"/>
    </source>
</evidence>
<keyword evidence="9" id="KW-0274">FAD</keyword>
<feature type="domain" description="Thiamine pyrophosphate enzyme TPP-binding" evidence="16">
    <location>
        <begin position="382"/>
        <end position="528"/>
    </location>
</feature>
<dbReference type="PROSITE" id="PS00187">
    <property type="entry name" value="TPP_ENZYMES"/>
    <property type="match status" value="1"/>
</dbReference>
<accession>A0A2G9YI84</accession>
<evidence type="ECO:0000256" key="13">
    <source>
        <dbReference type="ARBA" id="ARBA00048670"/>
    </source>
</evidence>
<dbReference type="InterPro" id="IPR012000">
    <property type="entry name" value="Thiamin_PyroP_enz_cen_dom"/>
</dbReference>
<evidence type="ECO:0000256" key="5">
    <source>
        <dbReference type="ARBA" id="ARBA00022605"/>
    </source>
</evidence>
<organism evidence="18 19">
    <name type="scientific">Candidatus Sherwoodlollariibacterium unditelluris</name>
    <dbReference type="NCBI Taxonomy" id="1974757"/>
    <lineage>
        <taxon>Bacteria</taxon>
        <taxon>Pseudomonadati</taxon>
        <taxon>Candidatus Omnitrophota</taxon>
        <taxon>Candidatus Sherwoodlollariibacterium</taxon>
    </lineage>
</organism>
<comment type="pathway">
    <text evidence="2 14">Amino-acid biosynthesis; L-valine biosynthesis; L-valine from pyruvate: step 1/4.</text>
</comment>
<dbReference type="FunFam" id="3.40.50.1220:FF:000008">
    <property type="entry name" value="Acetolactate synthase"/>
    <property type="match status" value="1"/>
</dbReference>
<dbReference type="InterPro" id="IPR039368">
    <property type="entry name" value="AHAS_TPP"/>
</dbReference>
<comment type="pathway">
    <text evidence="1 14">Amino-acid biosynthesis; L-isoleucine biosynthesis; L-isoleucine from 2-oxobutanoate: step 1/4.</text>
</comment>
<dbReference type="UniPathway" id="UPA00049">
    <property type="reaction ID" value="UER00059"/>
</dbReference>
<dbReference type="NCBIfam" id="TIGR00118">
    <property type="entry name" value="acolac_lg"/>
    <property type="match status" value="1"/>
</dbReference>
<keyword evidence="8 14" id="KW-0479">Metal-binding</keyword>
<dbReference type="FunFam" id="3.40.50.970:FF:000007">
    <property type="entry name" value="Acetolactate synthase"/>
    <property type="match status" value="1"/>
</dbReference>
<evidence type="ECO:0000256" key="8">
    <source>
        <dbReference type="ARBA" id="ARBA00022723"/>
    </source>
</evidence>
<gene>
    <name evidence="18" type="primary">ilvB</name>
    <name evidence="18" type="ORF">COX41_05470</name>
</gene>
<dbReference type="Pfam" id="PF02776">
    <property type="entry name" value="TPP_enzyme_N"/>
    <property type="match status" value="1"/>
</dbReference>
<dbReference type="InterPro" id="IPR029035">
    <property type="entry name" value="DHS-like_NAD/FAD-binding_dom"/>
</dbReference>
<dbReference type="PANTHER" id="PTHR18968">
    <property type="entry name" value="THIAMINE PYROPHOSPHATE ENZYMES"/>
    <property type="match status" value="1"/>
</dbReference>
<dbReference type="CDD" id="cd02015">
    <property type="entry name" value="TPP_AHAS"/>
    <property type="match status" value="1"/>
</dbReference>
<dbReference type="Gene3D" id="3.40.50.970">
    <property type="match status" value="2"/>
</dbReference>
<proteinExistence type="inferred from homology"/>
<evidence type="ECO:0000256" key="7">
    <source>
        <dbReference type="ARBA" id="ARBA00022679"/>
    </source>
</evidence>
<evidence type="ECO:0000313" key="19">
    <source>
        <dbReference type="Proteomes" id="UP000231292"/>
    </source>
</evidence>
<keyword evidence="6" id="KW-0285">Flavoprotein</keyword>
<keyword evidence="10 14" id="KW-0460">Magnesium</keyword>
<dbReference type="Pfam" id="PF02775">
    <property type="entry name" value="TPP_enzyme_C"/>
    <property type="match status" value="1"/>
</dbReference>
<evidence type="ECO:0000313" key="18">
    <source>
        <dbReference type="EMBL" id="PIP18950.1"/>
    </source>
</evidence>
<comment type="cofactor">
    <cofactor evidence="14">
        <name>thiamine diphosphate</name>
        <dbReference type="ChEBI" id="CHEBI:58937"/>
    </cofactor>
    <text evidence="14">Binds 1 thiamine pyrophosphate per subunit.</text>
</comment>
<dbReference type="GO" id="GO:0003984">
    <property type="term" value="F:acetolactate synthase activity"/>
    <property type="evidence" value="ECO:0007669"/>
    <property type="project" value="UniProtKB-EC"/>
</dbReference>
<dbReference type="GO" id="GO:0005948">
    <property type="term" value="C:acetolactate synthase complex"/>
    <property type="evidence" value="ECO:0007669"/>
    <property type="project" value="TreeGrafter"/>
</dbReference>
<dbReference type="InterPro" id="IPR011766">
    <property type="entry name" value="TPP_enzyme_TPP-bd"/>
</dbReference>
<dbReference type="FunFam" id="3.40.50.970:FF:000016">
    <property type="entry name" value="Acetolactate synthase"/>
    <property type="match status" value="1"/>
</dbReference>
<evidence type="ECO:0000256" key="10">
    <source>
        <dbReference type="ARBA" id="ARBA00022842"/>
    </source>
</evidence>
<comment type="cofactor">
    <cofactor evidence="14">
        <name>Mg(2+)</name>
        <dbReference type="ChEBI" id="CHEBI:18420"/>
    </cofactor>
    <text evidence="14">Binds 1 Mg(2+) ion per subunit.</text>
</comment>
<dbReference type="GO" id="GO:0009097">
    <property type="term" value="P:isoleucine biosynthetic process"/>
    <property type="evidence" value="ECO:0007669"/>
    <property type="project" value="UniProtKB-UniPathway"/>
</dbReference>
<evidence type="ECO:0000256" key="2">
    <source>
        <dbReference type="ARBA" id="ARBA00005025"/>
    </source>
</evidence>
<evidence type="ECO:0000256" key="14">
    <source>
        <dbReference type="RuleBase" id="RU003591"/>
    </source>
</evidence>
<dbReference type="EMBL" id="PCRK01000139">
    <property type="protein sequence ID" value="PIP18950.1"/>
    <property type="molecule type" value="Genomic_DNA"/>
</dbReference>
<evidence type="ECO:0000259" key="17">
    <source>
        <dbReference type="Pfam" id="PF02776"/>
    </source>
</evidence>
<dbReference type="Proteomes" id="UP000231292">
    <property type="component" value="Unassembled WGS sequence"/>
</dbReference>
<dbReference type="InterPro" id="IPR000399">
    <property type="entry name" value="TPP-bd_CS"/>
</dbReference>
<dbReference type="InterPro" id="IPR029061">
    <property type="entry name" value="THDP-binding"/>
</dbReference>
<dbReference type="CDD" id="cd07035">
    <property type="entry name" value="TPP_PYR_POX_like"/>
    <property type="match status" value="1"/>
</dbReference>
<evidence type="ECO:0000256" key="6">
    <source>
        <dbReference type="ARBA" id="ARBA00022630"/>
    </source>
</evidence>
<reference evidence="18 19" key="1">
    <citation type="submission" date="2017-09" db="EMBL/GenBank/DDBJ databases">
        <title>Depth-based differentiation of microbial function through sediment-hosted aquifers and enrichment of novel symbionts in the deep terrestrial subsurface.</title>
        <authorList>
            <person name="Probst A.J."/>
            <person name="Ladd B."/>
            <person name="Jarett J.K."/>
            <person name="Geller-Mcgrath D.E."/>
            <person name="Sieber C.M."/>
            <person name="Emerson J.B."/>
            <person name="Anantharaman K."/>
            <person name="Thomas B.C."/>
            <person name="Malmstrom R."/>
            <person name="Stieglmeier M."/>
            <person name="Klingl A."/>
            <person name="Woyke T."/>
            <person name="Ryan C.M."/>
            <person name="Banfield J.F."/>
        </authorList>
    </citation>
    <scope>NUCLEOTIDE SEQUENCE [LARGE SCALE GENOMIC DNA]</scope>
    <source>
        <strain evidence="18">CG23_combo_of_CG06-09_8_20_14_all_41_10</strain>
    </source>
</reference>
<dbReference type="UniPathway" id="UPA00047">
    <property type="reaction ID" value="UER00055"/>
</dbReference>
<evidence type="ECO:0000256" key="3">
    <source>
        <dbReference type="ARBA" id="ARBA00007812"/>
    </source>
</evidence>
<dbReference type="InterPro" id="IPR012001">
    <property type="entry name" value="Thiamin_PyroP_enz_TPP-bd_dom"/>
</dbReference>
<keyword evidence="5 14" id="KW-0028">Amino-acid biosynthesis</keyword>
<evidence type="ECO:0000256" key="1">
    <source>
        <dbReference type="ARBA" id="ARBA00004974"/>
    </source>
</evidence>
<comment type="catalytic activity">
    <reaction evidence="13 14">
        <text>2 pyruvate + H(+) = (2S)-2-acetolactate + CO2</text>
        <dbReference type="Rhea" id="RHEA:25249"/>
        <dbReference type="ChEBI" id="CHEBI:15361"/>
        <dbReference type="ChEBI" id="CHEBI:15378"/>
        <dbReference type="ChEBI" id="CHEBI:16526"/>
        <dbReference type="ChEBI" id="CHEBI:58476"/>
        <dbReference type="EC" id="2.2.1.6"/>
    </reaction>
</comment>
<dbReference type="SUPFAM" id="SSF52467">
    <property type="entry name" value="DHS-like NAD/FAD-binding domain"/>
    <property type="match status" value="1"/>
</dbReference>
<evidence type="ECO:0000256" key="9">
    <source>
        <dbReference type="ARBA" id="ARBA00022827"/>
    </source>
</evidence>
<evidence type="ECO:0000259" key="15">
    <source>
        <dbReference type="Pfam" id="PF00205"/>
    </source>
</evidence>
<comment type="caution">
    <text evidence="18">The sequence shown here is derived from an EMBL/GenBank/DDBJ whole genome shotgun (WGS) entry which is preliminary data.</text>
</comment>
<name>A0A2G9YI84_9BACT</name>
<dbReference type="GO" id="GO:0000287">
    <property type="term" value="F:magnesium ion binding"/>
    <property type="evidence" value="ECO:0007669"/>
    <property type="project" value="UniProtKB-UniRule"/>
</dbReference>
<dbReference type="SUPFAM" id="SSF52518">
    <property type="entry name" value="Thiamin diphosphate-binding fold (THDP-binding)"/>
    <property type="match status" value="2"/>
</dbReference>
<dbReference type="GO" id="GO:0009099">
    <property type="term" value="P:L-valine biosynthetic process"/>
    <property type="evidence" value="ECO:0007669"/>
    <property type="project" value="UniProtKB-UniPathway"/>
</dbReference>